<keyword evidence="4" id="KW-0862">Zinc</keyword>
<sequence>MELVGRAVRKRFPGFGIFEGVVESYDPSVGYFKVVYEDGDSEEVDFGEIALMLTEMGESSPLPQGPARRSNRGRRPKKRRRSEPDRAARGGSGGGAEDELLRGKVMGKGLVGEGGNVVEVGGVSVENGGISDGVVKENGVLVVGGAAHVNGDCSNGDIREIGSLQVFEGTPKMEKLKEKDGFDGTDGSEMKSKALVAHPVETTHLEGCKDTPVEELLLKDCNSDYVSSESQGGGSAYKVDEDEQGPKKRQRLSEKPKSPPEMPLRRSARRASAALLSLVDSVPHQVETNVLASENAVFNRKDYGLIAEDSKLELPPSSNDVNLDGLSILDIFSVYTCLRSFSRLLFLSPFHLEAFVAALRCKFVNSLIDSIHLSLLQALKQHLEFLSEEGSRSAADCLRNLNWELLDLITWPVYLAEYLLVHCPSVRCDFKLTHLKLLNMEYYKQPAGVKLEVLRCLCDDVNEVEMIRSELNARRMIEIEPNPDVFNSMNIVRKKNYLSTNGLANLSSAQEEFEETADGNSDECRLCKMDGSLICCDGCPAAFHSRCVGVAKDLLPEGDWYCPECLIEKGDGLVNLSKSCQGAEILGIDPHGRLYFRCCGYLLVSDSCDTVAPSHYYNKNDLVAVIRLLKSSHASYSAIVDAISSYWKVTVNASNSSNHGHEIPNVHEVLDASVHSEHLTLSKQEVSFDGIIEKAPKDYSASPGCSEPNRLSTSDLRQLNLMDSRQSAEINQPFAHSESADEMADAATCDPISRQIYNDCSRNENVPDKEFISVNPVELSVDNEKYVELPGWGVGTSLITDRWKGADSRLQSDPGCYMNYYTFGRIAFSVAQELMHKSSESGNKESKKPVEDMMSQQLKAISKKSIRFCWCTNQKLSLDAQKEKCGWCHSCKTLNGSNCLFKIMDDKHLESSKPRIVGLRSEKKKKSHILSAMHHILSIEDRLRCFLSGPWEKPHYSNLWRKAVLKASDVASLKHLLLTLESNLRRVALSAEWLKPVDSVEIVGSASHVVTGSVLMSSNNGSSRKQSKKSLSVSESVRDPAAGSVFWWRGGRLSRQVFHWKILPRSLASKGGRQAGCKKIPNILYPDGSEFARRSKFVAWRAAVEMSQSVAQLIFQIKEFDSNIRWTELSNSHLFPQLTNESKKLARLFKKVMIRRKCIEGTNVKYLLDFGKRECVPPVVARHGVMFEEPNSERKKYWLNEIHVPLNLLKSFEEKKIARLLKKANSGLLSDKVNNCHMKKRKRSKGLSHLILKAEKLESQVCGYCNKDVLIREAVSCEICEGYFHRRHFRVPKGAITTTYICYRCKDKNTMKIKAQGHKGVSKKRKTLTGKKSKCLPTKRKRAPQGLPRKGKHVPRLLPKKGKHVPRLLPKKGKHAVVKSEKKLNGKKKGRKGKPKKSQSRKSDNGITWPKRKRTIVHHSYWLDGLQWTGKVDNEQGKCFRRRKVLLPSQHLGDPSVKPVCCLCGKEYNSDIIYIGCESCEDWFHGDVYCLTVENINNLIGFKCHRCRRRSIPACPFSQNSVIGEGQSLDECIGGAVCTEDQNDKEKSHSGIYEDCAAIVHNKVYLDEGQKDGTKHAEEELMLSSETGLTAGPIADQLLENAEETVTSSGHQNEIQILVASDKTGGFERNGDST</sequence>
<dbReference type="InterPro" id="IPR018501">
    <property type="entry name" value="DDT_dom"/>
</dbReference>
<evidence type="ECO:0000313" key="11">
    <source>
        <dbReference type="RefSeq" id="XP_008787592.2"/>
    </source>
</evidence>
<dbReference type="RefSeq" id="XP_026659877.2">
    <property type="nucleotide sequence ID" value="XM_026804076.2"/>
</dbReference>
<dbReference type="PROSITE" id="PS50827">
    <property type="entry name" value="DDT"/>
    <property type="match status" value="1"/>
</dbReference>
<dbReference type="CDD" id="cd15532">
    <property type="entry name" value="PHD2_CHD_II"/>
    <property type="match status" value="1"/>
</dbReference>
<dbReference type="RefSeq" id="XP_008787593.2">
    <property type="nucleotide sequence ID" value="XM_008789371.4"/>
</dbReference>
<keyword evidence="3 6" id="KW-0863">Zinc-finger</keyword>
<protein>
    <submittedName>
        <fullName evidence="11 12">DDT domain-containing protein PTM</fullName>
    </submittedName>
</protein>
<feature type="region of interest" description="Disordered" evidence="7">
    <location>
        <begin position="1314"/>
        <end position="1410"/>
    </location>
</feature>
<evidence type="ECO:0000256" key="5">
    <source>
        <dbReference type="ARBA" id="ARBA00023242"/>
    </source>
</evidence>
<dbReference type="SMART" id="SM00249">
    <property type="entry name" value="PHD"/>
    <property type="match status" value="3"/>
</dbReference>
<dbReference type="SMART" id="SM00571">
    <property type="entry name" value="DDT"/>
    <property type="match status" value="1"/>
</dbReference>
<evidence type="ECO:0000259" key="9">
    <source>
        <dbReference type="PROSITE" id="PS50827"/>
    </source>
</evidence>
<evidence type="ECO:0000256" key="2">
    <source>
        <dbReference type="ARBA" id="ARBA00022723"/>
    </source>
</evidence>
<reference evidence="11 12" key="1">
    <citation type="submission" date="2025-04" db="UniProtKB">
        <authorList>
            <consortium name="RefSeq"/>
        </authorList>
    </citation>
    <scope>IDENTIFICATION</scope>
    <source>
        <tissue evidence="11 12">Young leaves</tissue>
    </source>
</reference>
<evidence type="ECO:0000259" key="8">
    <source>
        <dbReference type="PROSITE" id="PS50016"/>
    </source>
</evidence>
<comment type="subcellular location">
    <subcellularLocation>
        <location evidence="1">Nucleus</location>
    </subcellularLocation>
</comment>
<feature type="region of interest" description="Disordered" evidence="7">
    <location>
        <begin position="228"/>
        <end position="266"/>
    </location>
</feature>
<keyword evidence="10" id="KW-1185">Reference proteome</keyword>
<evidence type="ECO:0000313" key="13">
    <source>
        <dbReference type="RefSeq" id="XP_026659876.2"/>
    </source>
</evidence>
<proteinExistence type="predicted"/>
<feature type="domain" description="DDT" evidence="9">
    <location>
        <begin position="325"/>
        <end position="385"/>
    </location>
</feature>
<dbReference type="Pfam" id="PF15612">
    <property type="entry name" value="WHIM1"/>
    <property type="match status" value="1"/>
</dbReference>
<dbReference type="Pfam" id="PF24294">
    <property type="entry name" value="Chromo_PTM"/>
    <property type="match status" value="1"/>
</dbReference>
<evidence type="ECO:0000313" key="14">
    <source>
        <dbReference type="RefSeq" id="XP_026659877.2"/>
    </source>
</evidence>
<evidence type="ECO:0000256" key="4">
    <source>
        <dbReference type="ARBA" id="ARBA00022833"/>
    </source>
</evidence>
<feature type="domain" description="PHD-type" evidence="8">
    <location>
        <begin position="521"/>
        <end position="568"/>
    </location>
</feature>
<dbReference type="InterPro" id="IPR028942">
    <property type="entry name" value="WHIM1_dom"/>
</dbReference>
<dbReference type="InterPro" id="IPR047365">
    <property type="entry name" value="Tudor_AtPTM-like"/>
</dbReference>
<dbReference type="SUPFAM" id="SSF57903">
    <property type="entry name" value="FYVE/PHD zinc finger"/>
    <property type="match status" value="3"/>
</dbReference>
<evidence type="ECO:0000313" key="15">
    <source>
        <dbReference type="RefSeq" id="XP_026659878.2"/>
    </source>
</evidence>
<evidence type="ECO:0000256" key="7">
    <source>
        <dbReference type="SAM" id="MobiDB-lite"/>
    </source>
</evidence>
<dbReference type="Pfam" id="PF00628">
    <property type="entry name" value="PHD"/>
    <property type="match status" value="1"/>
</dbReference>
<feature type="region of interest" description="Disordered" evidence="7">
    <location>
        <begin position="55"/>
        <end position="99"/>
    </location>
</feature>
<dbReference type="CDD" id="cd20401">
    <property type="entry name" value="Tudor_AtPTM-like"/>
    <property type="match status" value="1"/>
</dbReference>
<dbReference type="GO" id="GO:0008270">
    <property type="term" value="F:zinc ion binding"/>
    <property type="evidence" value="ECO:0007669"/>
    <property type="project" value="UniProtKB-KW"/>
</dbReference>
<dbReference type="PROSITE" id="PS50016">
    <property type="entry name" value="ZF_PHD_2"/>
    <property type="match status" value="1"/>
</dbReference>
<keyword evidence="2" id="KW-0479">Metal-binding</keyword>
<evidence type="ECO:0000256" key="1">
    <source>
        <dbReference type="ARBA" id="ARBA00004123"/>
    </source>
</evidence>
<dbReference type="Pfam" id="PF21743">
    <property type="entry name" value="PTM_DIR17_Tudor"/>
    <property type="match status" value="1"/>
</dbReference>
<dbReference type="InterPro" id="IPR056618">
    <property type="entry name" value="Chromo_PTM"/>
</dbReference>
<evidence type="ECO:0000256" key="3">
    <source>
        <dbReference type="ARBA" id="ARBA00022771"/>
    </source>
</evidence>
<dbReference type="OrthoDB" id="784962at2759"/>
<evidence type="ECO:0000256" key="6">
    <source>
        <dbReference type="PROSITE-ProRule" id="PRU00146"/>
    </source>
</evidence>
<dbReference type="RefSeq" id="XP_026659876.2">
    <property type="nucleotide sequence ID" value="XM_026804075.2"/>
</dbReference>
<dbReference type="InterPro" id="IPR019786">
    <property type="entry name" value="Zinc_finger_PHD-type_CS"/>
</dbReference>
<feature type="compositionally biased region" description="Basic residues" evidence="7">
    <location>
        <begin position="1385"/>
        <end position="1400"/>
    </location>
</feature>
<dbReference type="Gene3D" id="3.30.40.10">
    <property type="entry name" value="Zinc/RING finger domain, C3HC4 (zinc finger)"/>
    <property type="match status" value="2"/>
</dbReference>
<dbReference type="PANTHER" id="PTHR46508:SF5">
    <property type="entry name" value="PHD-FINGER AND DNA BINDING DOMAIN-CONTAINING PROTEIN"/>
    <property type="match status" value="1"/>
</dbReference>
<organism evidence="10 15">
    <name type="scientific">Phoenix dactylifera</name>
    <name type="common">Date palm</name>
    <dbReference type="NCBI Taxonomy" id="42345"/>
    <lineage>
        <taxon>Eukaryota</taxon>
        <taxon>Viridiplantae</taxon>
        <taxon>Streptophyta</taxon>
        <taxon>Embryophyta</taxon>
        <taxon>Tracheophyta</taxon>
        <taxon>Spermatophyta</taxon>
        <taxon>Magnoliopsida</taxon>
        <taxon>Liliopsida</taxon>
        <taxon>Arecaceae</taxon>
        <taxon>Coryphoideae</taxon>
        <taxon>Phoeniceae</taxon>
        <taxon>Phoenix</taxon>
    </lineage>
</organism>
<dbReference type="InterPro" id="IPR001965">
    <property type="entry name" value="Znf_PHD"/>
</dbReference>
<feature type="compositionally biased region" description="Basic residues" evidence="7">
    <location>
        <begin position="69"/>
        <end position="81"/>
    </location>
</feature>
<dbReference type="InterPro" id="IPR013083">
    <property type="entry name" value="Znf_RING/FYVE/PHD"/>
</dbReference>
<dbReference type="Pfam" id="PF02791">
    <property type="entry name" value="DDT"/>
    <property type="match status" value="1"/>
</dbReference>
<gene>
    <name evidence="11 12 13 14 15" type="primary">LOC103705599</name>
</gene>
<dbReference type="GO" id="GO:0005634">
    <property type="term" value="C:nucleus"/>
    <property type="evidence" value="ECO:0007669"/>
    <property type="project" value="UniProtKB-SubCell"/>
</dbReference>
<dbReference type="GO" id="GO:0000785">
    <property type="term" value="C:chromatin"/>
    <property type="evidence" value="ECO:0007669"/>
    <property type="project" value="UniProtKB-ARBA"/>
</dbReference>
<dbReference type="PROSITE" id="PS01359">
    <property type="entry name" value="ZF_PHD_1"/>
    <property type="match status" value="1"/>
</dbReference>
<feature type="compositionally biased region" description="Basic residues" evidence="7">
    <location>
        <begin position="1315"/>
        <end position="1377"/>
    </location>
</feature>
<dbReference type="RefSeq" id="XP_008787592.2">
    <property type="nucleotide sequence ID" value="XM_008789370.4"/>
</dbReference>
<keyword evidence="5" id="KW-0539">Nucleus</keyword>
<dbReference type="PANTHER" id="PTHR46508">
    <property type="entry name" value="PHD FINGER FAMILY PROTEIN"/>
    <property type="match status" value="1"/>
</dbReference>
<dbReference type="GeneID" id="103705599"/>
<dbReference type="InterPro" id="IPR019787">
    <property type="entry name" value="Znf_PHD-finger"/>
</dbReference>
<dbReference type="RefSeq" id="XP_026659878.2">
    <property type="nucleotide sequence ID" value="XM_026804077.2"/>
</dbReference>
<evidence type="ECO:0000313" key="12">
    <source>
        <dbReference type="RefSeq" id="XP_008787593.2"/>
    </source>
</evidence>
<evidence type="ECO:0000313" key="10">
    <source>
        <dbReference type="Proteomes" id="UP000228380"/>
    </source>
</evidence>
<dbReference type="InterPro" id="IPR011011">
    <property type="entry name" value="Znf_FYVE_PHD"/>
</dbReference>
<accession>A0A8B8J3T8</accession>
<name>A0A8B8J3T8_PHODC</name>
<dbReference type="Proteomes" id="UP000228380">
    <property type="component" value="Unplaced"/>
</dbReference>
<dbReference type="KEGG" id="pda:103705599"/>